<dbReference type="SUPFAM" id="SSF55315">
    <property type="entry name" value="L30e-like"/>
    <property type="match status" value="1"/>
</dbReference>
<dbReference type="Gene3D" id="3.30.1330.30">
    <property type="match status" value="1"/>
</dbReference>
<comment type="caution">
    <text evidence="12">The sequence shown here is derived from an EMBL/GenBank/DDBJ whole genome shotgun (WGS) entry which is preliminary data.</text>
</comment>
<dbReference type="SMART" id="SM00967">
    <property type="entry name" value="SpoU_sub_bind"/>
    <property type="match status" value="1"/>
</dbReference>
<evidence type="ECO:0000256" key="2">
    <source>
        <dbReference type="ARBA" id="ARBA00007228"/>
    </source>
</evidence>
<evidence type="ECO:0000256" key="6">
    <source>
        <dbReference type="ARBA" id="ARBA00022691"/>
    </source>
</evidence>
<evidence type="ECO:0000256" key="1">
    <source>
        <dbReference type="ARBA" id="ARBA00004173"/>
    </source>
</evidence>
<keyword evidence="4" id="KW-0489">Methyltransferase</keyword>
<dbReference type="InterPro" id="IPR047182">
    <property type="entry name" value="MRM1"/>
</dbReference>
<keyword evidence="3" id="KW-0698">rRNA processing</keyword>
<dbReference type="InterPro" id="IPR047261">
    <property type="entry name" value="MRM1_MeTrfase_dom"/>
</dbReference>
<dbReference type="EMBL" id="CAJPDS010000020">
    <property type="protein sequence ID" value="CAF9917807.1"/>
    <property type="molecule type" value="Genomic_DNA"/>
</dbReference>
<dbReference type="InterPro" id="IPR001537">
    <property type="entry name" value="SpoU_MeTrfase"/>
</dbReference>
<dbReference type="PANTHER" id="PTHR46103">
    <property type="entry name" value="RRNA METHYLTRANSFERASE 1, MITOCHONDRIAL"/>
    <property type="match status" value="1"/>
</dbReference>
<dbReference type="InterPro" id="IPR013123">
    <property type="entry name" value="SpoU_subst-bd"/>
</dbReference>
<dbReference type="Proteomes" id="UP000664521">
    <property type="component" value="Unassembled WGS sequence"/>
</dbReference>
<name>A0A8H3F869_9LECA</name>
<keyword evidence="6" id="KW-0949">S-adenosyl-L-methionine</keyword>
<feature type="compositionally biased region" description="Polar residues" evidence="10">
    <location>
        <begin position="29"/>
        <end position="38"/>
    </location>
</feature>
<keyword evidence="5" id="KW-0808">Transferase</keyword>
<dbReference type="SUPFAM" id="SSF75217">
    <property type="entry name" value="alpha/beta knot"/>
    <property type="match status" value="1"/>
</dbReference>
<evidence type="ECO:0000256" key="8">
    <source>
        <dbReference type="ARBA" id="ARBA00023128"/>
    </source>
</evidence>
<dbReference type="Pfam" id="PF00588">
    <property type="entry name" value="SpoU_methylase"/>
    <property type="match status" value="1"/>
</dbReference>
<sequence>MRESAGAKELARSPRQRRYLDGSRRPSSRYDQSLPSETSFRDRDRSEQAATAVPRATDRYARKKSDSYVTAAPKGPNRAARRLAIYGPGDTPPRRTRDSRKISAHGEHRGPTAWSAVRERAEQDPDKHSRRDSSDRDYRNPSRWSAGREQAEISERPVAPANTYRGQGDSREVPSEERSYNTRKSRPDERSDVEVDVPVAIPYTTPASEFLYGTSVVSAALKYSRRKFYKFYCYCAPDRVNISQDTAMRNLASSQGVEVIQVQGEWLRIMDKMSTGRPHNGYILEASPLPRLPVTGFQSVEKPTSGFDAILDHQSREDEAINGTDTTIRYVPGFARYPFILMLDGILDPGNLGALLRTAFFFGVDAVAISTRHCAPLSPVALKASAGASESLKILSISQPEQFVDESQKNGWRFHAAVAPTDATKVNKRRPYYSTSSMKCPAIQSPTVLMLGGEGEGLRLNLRKRADFLAGVEGHNIGKGGVDSLNVSVAAGLLCEAFLRAPLYPYLYQNSLGSGSEEHKLF</sequence>
<dbReference type="FunFam" id="3.30.1330.30:FF:000035">
    <property type="entry name" value="TrmH family RNA methyltransferase"/>
    <property type="match status" value="1"/>
</dbReference>
<evidence type="ECO:0000256" key="3">
    <source>
        <dbReference type="ARBA" id="ARBA00022552"/>
    </source>
</evidence>
<comment type="similarity">
    <text evidence="2">Belongs to the class IV-like SAM-binding methyltransferase superfamily. RNA methyltransferase TrmH family.</text>
</comment>
<feature type="compositionally biased region" description="Basic and acidic residues" evidence="10">
    <location>
        <begin position="117"/>
        <end position="140"/>
    </location>
</feature>
<keyword evidence="13" id="KW-1185">Reference proteome</keyword>
<reference evidence="12" key="1">
    <citation type="submission" date="2021-03" db="EMBL/GenBank/DDBJ databases">
        <authorList>
            <person name="Tagirdzhanova G."/>
        </authorList>
    </citation>
    <scope>NUCLEOTIDE SEQUENCE</scope>
</reference>
<dbReference type="Gene3D" id="3.40.1280.10">
    <property type="match status" value="1"/>
</dbReference>
<dbReference type="PANTHER" id="PTHR46103:SF1">
    <property type="entry name" value="RRNA METHYLTRANSFERASE 1, MITOCHONDRIAL"/>
    <property type="match status" value="1"/>
</dbReference>
<dbReference type="InterPro" id="IPR029028">
    <property type="entry name" value="Alpha/beta_knot_MTases"/>
</dbReference>
<evidence type="ECO:0000313" key="13">
    <source>
        <dbReference type="Proteomes" id="UP000664521"/>
    </source>
</evidence>
<dbReference type="GO" id="GO:0003723">
    <property type="term" value="F:RNA binding"/>
    <property type="evidence" value="ECO:0007669"/>
    <property type="project" value="InterPro"/>
</dbReference>
<feature type="region of interest" description="Disordered" evidence="10">
    <location>
        <begin position="1"/>
        <end position="193"/>
    </location>
</feature>
<evidence type="ECO:0000259" key="11">
    <source>
        <dbReference type="SMART" id="SM00967"/>
    </source>
</evidence>
<keyword evidence="8" id="KW-0496">Mitochondrion</keyword>
<dbReference type="CDD" id="cd18105">
    <property type="entry name" value="SpoU-like_MRM1"/>
    <property type="match status" value="1"/>
</dbReference>
<accession>A0A8H3F869</accession>
<organism evidence="12 13">
    <name type="scientific">Heterodermia speciosa</name>
    <dbReference type="NCBI Taxonomy" id="116794"/>
    <lineage>
        <taxon>Eukaryota</taxon>
        <taxon>Fungi</taxon>
        <taxon>Dikarya</taxon>
        <taxon>Ascomycota</taxon>
        <taxon>Pezizomycotina</taxon>
        <taxon>Lecanoromycetes</taxon>
        <taxon>OSLEUM clade</taxon>
        <taxon>Lecanoromycetidae</taxon>
        <taxon>Caliciales</taxon>
        <taxon>Physciaceae</taxon>
        <taxon>Heterodermia</taxon>
    </lineage>
</organism>
<evidence type="ECO:0000256" key="7">
    <source>
        <dbReference type="ARBA" id="ARBA00022946"/>
    </source>
</evidence>
<feature type="domain" description="RNA 2-O ribose methyltransferase substrate binding" evidence="11">
    <location>
        <begin position="210"/>
        <end position="292"/>
    </location>
</feature>
<proteinExistence type="inferred from homology"/>
<dbReference type="GO" id="GO:0005739">
    <property type="term" value="C:mitochondrion"/>
    <property type="evidence" value="ECO:0007669"/>
    <property type="project" value="UniProtKB-SubCell"/>
</dbReference>
<evidence type="ECO:0000256" key="10">
    <source>
        <dbReference type="SAM" id="MobiDB-lite"/>
    </source>
</evidence>
<evidence type="ECO:0000313" key="12">
    <source>
        <dbReference type="EMBL" id="CAF9917807.1"/>
    </source>
</evidence>
<dbReference type="AlphaFoldDB" id="A0A8H3F869"/>
<gene>
    <name evidence="12" type="ORF">HETSPECPRED_003595</name>
</gene>
<evidence type="ECO:0000256" key="9">
    <source>
        <dbReference type="ARBA" id="ARBA00034881"/>
    </source>
</evidence>
<dbReference type="InterPro" id="IPR029064">
    <property type="entry name" value="Ribosomal_eL30-like_sf"/>
</dbReference>
<feature type="compositionally biased region" description="Basic and acidic residues" evidence="10">
    <location>
        <begin position="1"/>
        <end position="24"/>
    </location>
</feature>
<feature type="compositionally biased region" description="Basic and acidic residues" evidence="10">
    <location>
        <begin position="92"/>
        <end position="110"/>
    </location>
</feature>
<feature type="compositionally biased region" description="Basic and acidic residues" evidence="10">
    <location>
        <begin position="168"/>
        <end position="193"/>
    </location>
</feature>
<evidence type="ECO:0000256" key="4">
    <source>
        <dbReference type="ARBA" id="ARBA00022603"/>
    </source>
</evidence>
<dbReference type="OrthoDB" id="270651at2759"/>
<evidence type="ECO:0000256" key="5">
    <source>
        <dbReference type="ARBA" id="ARBA00022679"/>
    </source>
</evidence>
<keyword evidence="7" id="KW-0809">Transit peptide</keyword>
<dbReference type="InterPro" id="IPR029026">
    <property type="entry name" value="tRNA_m1G_MTases_N"/>
</dbReference>
<comment type="subcellular location">
    <subcellularLocation>
        <location evidence="1">Mitochondrion</location>
    </subcellularLocation>
</comment>
<protein>
    <recommendedName>
        <fullName evidence="9">rRNA methyltransferase 1, mitochondrial</fullName>
    </recommendedName>
</protein>
<dbReference type="GO" id="GO:0016435">
    <property type="term" value="F:rRNA (guanine) methyltransferase activity"/>
    <property type="evidence" value="ECO:0007669"/>
    <property type="project" value="TreeGrafter"/>
</dbReference>
<feature type="compositionally biased region" description="Basic and acidic residues" evidence="10">
    <location>
        <begin position="56"/>
        <end position="66"/>
    </location>
</feature>